<comment type="caution">
    <text evidence="3">The sequence shown here is derived from an EMBL/GenBank/DDBJ whole genome shotgun (WGS) entry which is preliminary data.</text>
</comment>
<evidence type="ECO:0000256" key="2">
    <source>
        <dbReference type="SAM" id="Coils"/>
    </source>
</evidence>
<evidence type="ECO:0000256" key="1">
    <source>
        <dbReference type="ARBA" id="ARBA00023235"/>
    </source>
</evidence>
<name>A0A644UAK4_9ZZZZ</name>
<dbReference type="EMBL" id="VSSQ01000092">
    <property type="protein sequence ID" value="MPL75903.1"/>
    <property type="molecule type" value="Genomic_DNA"/>
</dbReference>
<dbReference type="AlphaFoldDB" id="A0A644UAK4"/>
<feature type="coiled-coil region" evidence="2">
    <location>
        <begin position="19"/>
        <end position="46"/>
    </location>
</feature>
<keyword evidence="1" id="KW-0413">Isomerase</keyword>
<dbReference type="SUPFAM" id="SSF51351">
    <property type="entry name" value="Triosephosphate isomerase (TIM)"/>
    <property type="match status" value="1"/>
</dbReference>
<protein>
    <submittedName>
        <fullName evidence="3">Uncharacterized protein</fullName>
    </submittedName>
</protein>
<proteinExistence type="predicted"/>
<dbReference type="InterPro" id="IPR013785">
    <property type="entry name" value="Aldolase_TIM"/>
</dbReference>
<organism evidence="3">
    <name type="scientific">bioreactor metagenome</name>
    <dbReference type="NCBI Taxonomy" id="1076179"/>
    <lineage>
        <taxon>unclassified sequences</taxon>
        <taxon>metagenomes</taxon>
        <taxon>ecological metagenomes</taxon>
    </lineage>
</organism>
<sequence length="334" mass="38752">MAIKTPITIINWRGYVSDLKEAKNILKELSKEYSDLARKKDIELKKKPKKRDLNLYLSVPSSFIYPLQEFVKEKKNEKLKKIIIGAQNFEEIDKTNKNNCVTFSQIKSIGTKFVILNNDIEFENKVPAEIVEELPKEKSKKKNEIDNVFLQRLNSISKKNIQNKKEEVVEEKIDPEKESEEQRKLLLKAKEKEFQVLEEKLKTSLQNQMETVLIIKSNNDDLTFLTSFVKRMVKNLHYNFFDKLFICYETGKKILNMDRVYVDDCQEKVITIRRAIANLFGIDNAKRVRILYSGPINLNNVNSILKEGSVDGILINNETSSAKDLAKILVEATV</sequence>
<dbReference type="Pfam" id="PF00121">
    <property type="entry name" value="TIM"/>
    <property type="match status" value="1"/>
</dbReference>
<dbReference type="PROSITE" id="PS51440">
    <property type="entry name" value="TIM_2"/>
    <property type="match status" value="1"/>
</dbReference>
<dbReference type="Gene3D" id="3.20.20.70">
    <property type="entry name" value="Aldolase class I"/>
    <property type="match status" value="2"/>
</dbReference>
<dbReference type="GO" id="GO:0004807">
    <property type="term" value="F:triose-phosphate isomerase activity"/>
    <property type="evidence" value="ECO:0007669"/>
    <property type="project" value="InterPro"/>
</dbReference>
<evidence type="ECO:0000313" key="3">
    <source>
        <dbReference type="EMBL" id="MPL75903.1"/>
    </source>
</evidence>
<dbReference type="InterPro" id="IPR000652">
    <property type="entry name" value="Triosephosphate_isomerase"/>
</dbReference>
<reference evidence="3" key="1">
    <citation type="submission" date="2019-08" db="EMBL/GenBank/DDBJ databases">
        <authorList>
            <person name="Kucharzyk K."/>
            <person name="Murdoch R.W."/>
            <person name="Higgins S."/>
            <person name="Loffler F."/>
        </authorList>
    </citation>
    <scope>NUCLEOTIDE SEQUENCE</scope>
</reference>
<dbReference type="InterPro" id="IPR035990">
    <property type="entry name" value="TIM_sf"/>
</dbReference>
<gene>
    <name evidence="3" type="ORF">SDC9_21741</name>
</gene>
<accession>A0A644UAK4</accession>
<keyword evidence="2" id="KW-0175">Coiled coil</keyword>